<dbReference type="PANTHER" id="PTHR35182:SF2">
    <property type="entry name" value="CONSERVED DOMAIN PROTEIN-RELATED"/>
    <property type="match status" value="1"/>
</dbReference>
<name>A0A2G5V089_9PELO</name>
<gene>
    <name evidence="2" type="primary">Cnig_chr_II.g5303</name>
    <name evidence="2" type="ORF">B9Z55_005303</name>
</gene>
<dbReference type="AlphaFoldDB" id="A0A2G5V089"/>
<feature type="chain" id="PRO_5013660509" evidence="1">
    <location>
        <begin position="21"/>
        <end position="127"/>
    </location>
</feature>
<evidence type="ECO:0000256" key="1">
    <source>
        <dbReference type="SAM" id="SignalP"/>
    </source>
</evidence>
<keyword evidence="1" id="KW-0732">Signal</keyword>
<proteinExistence type="predicted"/>
<reference evidence="3" key="1">
    <citation type="submission" date="2017-10" db="EMBL/GenBank/DDBJ databases">
        <title>Rapid genome shrinkage in a self-fertile nematode reveals novel sperm competition proteins.</title>
        <authorList>
            <person name="Yin D."/>
            <person name="Schwarz E.M."/>
            <person name="Thomas C.G."/>
            <person name="Felde R.L."/>
            <person name="Korf I.F."/>
            <person name="Cutter A.D."/>
            <person name="Schartner C.M."/>
            <person name="Ralston E.J."/>
            <person name="Meyer B.J."/>
            <person name="Haag E.S."/>
        </authorList>
    </citation>
    <scope>NUCLEOTIDE SEQUENCE [LARGE SCALE GENOMIC DNA]</scope>
    <source>
        <strain evidence="3">JU1422</strain>
    </source>
</reference>
<feature type="signal peptide" evidence="1">
    <location>
        <begin position="1"/>
        <end position="20"/>
    </location>
</feature>
<dbReference type="OrthoDB" id="10314704at2759"/>
<sequence>MGYFVIFSILLFAFLGITESAMFPIKVKTGQRVELDHFQGVKYLRREVSTGNQIFHFEGKHKGSFVDENGKQIKSVNYEIQDGMLVIKKFTKDDVGVYAEYPTVVHKTRNPDGSWSALPGLSIYYSI</sequence>
<protein>
    <submittedName>
        <fullName evidence="2">Uncharacterized protein</fullName>
    </submittedName>
</protein>
<evidence type="ECO:0000313" key="2">
    <source>
        <dbReference type="EMBL" id="PIC45202.1"/>
    </source>
</evidence>
<organism evidence="2 3">
    <name type="scientific">Caenorhabditis nigoni</name>
    <dbReference type="NCBI Taxonomy" id="1611254"/>
    <lineage>
        <taxon>Eukaryota</taxon>
        <taxon>Metazoa</taxon>
        <taxon>Ecdysozoa</taxon>
        <taxon>Nematoda</taxon>
        <taxon>Chromadorea</taxon>
        <taxon>Rhabditida</taxon>
        <taxon>Rhabditina</taxon>
        <taxon>Rhabditomorpha</taxon>
        <taxon>Rhabditoidea</taxon>
        <taxon>Rhabditidae</taxon>
        <taxon>Peloderinae</taxon>
        <taxon>Caenorhabditis</taxon>
    </lineage>
</organism>
<dbReference type="STRING" id="1611254.A0A2G5V089"/>
<comment type="caution">
    <text evidence="2">The sequence shown here is derived from an EMBL/GenBank/DDBJ whole genome shotgun (WGS) entry which is preliminary data.</text>
</comment>
<keyword evidence="3" id="KW-1185">Reference proteome</keyword>
<dbReference type="EMBL" id="PDUG01000002">
    <property type="protein sequence ID" value="PIC45202.1"/>
    <property type="molecule type" value="Genomic_DNA"/>
</dbReference>
<evidence type="ECO:0000313" key="3">
    <source>
        <dbReference type="Proteomes" id="UP000230233"/>
    </source>
</evidence>
<dbReference type="Proteomes" id="UP000230233">
    <property type="component" value="Chromosome II"/>
</dbReference>
<dbReference type="PANTHER" id="PTHR35182">
    <property type="entry name" value="PROTEIN CBG13762"/>
    <property type="match status" value="1"/>
</dbReference>
<accession>A0A2G5V089</accession>